<dbReference type="InterPro" id="IPR011257">
    <property type="entry name" value="DNA_glycosylase"/>
</dbReference>
<keyword evidence="1" id="KW-0004">4Fe-4S</keyword>
<keyword evidence="4" id="KW-0411">Iron-sulfur</keyword>
<dbReference type="GO" id="GO:0051539">
    <property type="term" value="F:4 iron, 4 sulfur cluster binding"/>
    <property type="evidence" value="ECO:0007669"/>
    <property type="project" value="UniProtKB-KW"/>
</dbReference>
<evidence type="ECO:0000256" key="1">
    <source>
        <dbReference type="ARBA" id="ARBA00022485"/>
    </source>
</evidence>
<proteinExistence type="predicted"/>
<name>X0TY58_9ZZZZ</name>
<dbReference type="GO" id="GO:0006281">
    <property type="term" value="P:DNA repair"/>
    <property type="evidence" value="ECO:0007669"/>
    <property type="project" value="InterPro"/>
</dbReference>
<dbReference type="AlphaFoldDB" id="X0TY58"/>
<reference evidence="5" key="1">
    <citation type="journal article" date="2014" name="Front. Microbiol.">
        <title>High frequency of phylogenetically diverse reductive dehalogenase-homologous genes in deep subseafloor sedimentary metagenomes.</title>
        <authorList>
            <person name="Kawai M."/>
            <person name="Futagami T."/>
            <person name="Toyoda A."/>
            <person name="Takaki Y."/>
            <person name="Nishi S."/>
            <person name="Hori S."/>
            <person name="Arai W."/>
            <person name="Tsubouchi T."/>
            <person name="Morono Y."/>
            <person name="Uchiyama I."/>
            <person name="Ito T."/>
            <person name="Fujiyama A."/>
            <person name="Inagaki F."/>
            <person name="Takami H."/>
        </authorList>
    </citation>
    <scope>NUCLEOTIDE SEQUENCE</scope>
    <source>
        <strain evidence="5">Expedition CK06-06</strain>
    </source>
</reference>
<dbReference type="GO" id="GO:0003824">
    <property type="term" value="F:catalytic activity"/>
    <property type="evidence" value="ECO:0007669"/>
    <property type="project" value="InterPro"/>
</dbReference>
<dbReference type="InterPro" id="IPR023170">
    <property type="entry name" value="HhH_base_excis_C"/>
</dbReference>
<organism evidence="5">
    <name type="scientific">marine sediment metagenome</name>
    <dbReference type="NCBI Taxonomy" id="412755"/>
    <lineage>
        <taxon>unclassified sequences</taxon>
        <taxon>metagenomes</taxon>
        <taxon>ecological metagenomes</taxon>
    </lineage>
</organism>
<dbReference type="PANTHER" id="PTHR10359:SF19">
    <property type="entry name" value="DNA REPAIR GLYCOSYLASE MJ1434-RELATED"/>
    <property type="match status" value="1"/>
</dbReference>
<dbReference type="GO" id="GO:0046872">
    <property type="term" value="F:metal ion binding"/>
    <property type="evidence" value="ECO:0007669"/>
    <property type="project" value="UniProtKB-KW"/>
</dbReference>
<evidence type="ECO:0000256" key="4">
    <source>
        <dbReference type="ARBA" id="ARBA00023014"/>
    </source>
</evidence>
<dbReference type="EMBL" id="BARS01000685">
    <property type="protein sequence ID" value="GAF81085.1"/>
    <property type="molecule type" value="Genomic_DNA"/>
</dbReference>
<dbReference type="PANTHER" id="PTHR10359">
    <property type="entry name" value="A/G-SPECIFIC ADENINE GLYCOSYLASE/ENDONUCLEASE III"/>
    <property type="match status" value="1"/>
</dbReference>
<accession>X0TY58</accession>
<evidence type="ECO:0000256" key="2">
    <source>
        <dbReference type="ARBA" id="ARBA00022723"/>
    </source>
</evidence>
<comment type="caution">
    <text evidence="5">The sequence shown here is derived from an EMBL/GenBank/DDBJ whole genome shotgun (WGS) entry which is preliminary data.</text>
</comment>
<gene>
    <name evidence="5" type="ORF">S01H1_01556</name>
</gene>
<keyword evidence="3" id="KW-0408">Iron</keyword>
<sequence>VNGVGRETADSIILYALEKPTFVVDAYTYRVLVRHGCIDSDSDYEQIKEYCQMYLPEDVELYNECHALFVRVGKEHCKPKPVCLNCPLERFEHYVEA</sequence>
<evidence type="ECO:0000256" key="3">
    <source>
        <dbReference type="ARBA" id="ARBA00023004"/>
    </source>
</evidence>
<dbReference type="SUPFAM" id="SSF48150">
    <property type="entry name" value="DNA-glycosylase"/>
    <property type="match status" value="1"/>
</dbReference>
<dbReference type="Gene3D" id="1.10.340.30">
    <property type="entry name" value="Hypothetical protein, domain 2"/>
    <property type="match status" value="1"/>
</dbReference>
<keyword evidence="2" id="KW-0479">Metal-binding</keyword>
<evidence type="ECO:0000313" key="5">
    <source>
        <dbReference type="EMBL" id="GAF81085.1"/>
    </source>
</evidence>
<evidence type="ECO:0008006" key="6">
    <source>
        <dbReference type="Google" id="ProtNLM"/>
    </source>
</evidence>
<protein>
    <recommendedName>
        <fullName evidence="6">HhH-GPD domain-containing protein</fullName>
    </recommendedName>
</protein>
<feature type="non-terminal residue" evidence="5">
    <location>
        <position position="1"/>
    </location>
</feature>
<dbReference type="Gene3D" id="1.10.1670.10">
    <property type="entry name" value="Helix-hairpin-Helix base-excision DNA repair enzymes (C-terminal)"/>
    <property type="match status" value="1"/>
</dbReference>